<evidence type="ECO:0000313" key="1">
    <source>
        <dbReference type="EMBL" id="SNX72258.1"/>
    </source>
</evidence>
<evidence type="ECO:0000313" key="2">
    <source>
        <dbReference type="Proteomes" id="UP000219546"/>
    </source>
</evidence>
<sequence>MKKQRWRFTKKNRVCEVCGNRFYSKEMDLYCSESCYLYEVNGWFTN</sequence>
<dbReference type="EMBL" id="OAOP01000006">
    <property type="protein sequence ID" value="SNX72258.1"/>
    <property type="molecule type" value="Genomic_DNA"/>
</dbReference>
<protein>
    <submittedName>
        <fullName evidence="1">Uncharacterized protein</fullName>
    </submittedName>
</protein>
<dbReference type="InterPro" id="IPR035957">
    <property type="entry name" value="Crust_neurohorm_sf"/>
</dbReference>
<keyword evidence="2" id="KW-1185">Reference proteome</keyword>
<dbReference type="Proteomes" id="UP000219546">
    <property type="component" value="Unassembled WGS sequence"/>
</dbReference>
<name>A0A285CYV5_9BACI</name>
<reference evidence="1 2" key="1">
    <citation type="submission" date="2017-08" db="EMBL/GenBank/DDBJ databases">
        <authorList>
            <person name="de Groot N.N."/>
        </authorList>
    </citation>
    <scope>NUCLEOTIDE SEQUENCE [LARGE SCALE GENOMIC DNA]</scope>
    <source>
        <strain evidence="1 2">JC228</strain>
    </source>
</reference>
<organism evidence="1 2">
    <name type="scientific">Bacillus oleivorans</name>
    <dbReference type="NCBI Taxonomy" id="1448271"/>
    <lineage>
        <taxon>Bacteria</taxon>
        <taxon>Bacillati</taxon>
        <taxon>Bacillota</taxon>
        <taxon>Bacilli</taxon>
        <taxon>Bacillales</taxon>
        <taxon>Bacillaceae</taxon>
        <taxon>Bacillus</taxon>
    </lineage>
</organism>
<proteinExistence type="predicted"/>
<accession>A0A285CYV5</accession>
<dbReference type="SUPFAM" id="SSF81778">
    <property type="entry name" value="Crustacean CHH/MIH/GIH neurohormone"/>
    <property type="match status" value="1"/>
</dbReference>
<dbReference type="AlphaFoldDB" id="A0A285CYV5"/>
<gene>
    <name evidence="1" type="ORF">SAMN05877753_1063</name>
</gene>